<feature type="transmembrane region" description="Helical" evidence="2">
    <location>
        <begin position="29"/>
        <end position="51"/>
    </location>
</feature>
<sequence length="408" mass="45456">MTVQTNIPPDLPDSDKAIIFETLDAHLNAMILCALLNGIYFGIVTITLWDIYTNKSRPIKQALTIIIALLYIITTVDLAFDWSVVRSVFIDHGQSFWTMFLFYTQPDSWISLVTGITSTVATILADITIIWRCWIVCSQQWLTVLLPVAFLICAVVFKMIGVYRGYISPEDVYALGFVLSSSFVLATTLWCTLLIVYRIVTVARAGTGIGAGLRTYRHVIEVIVESSALYSVTLILYLAVYARNDASVAYFDPLAAVARGIAPTLLVGRVAAGHARPDESWKGSVISGTLRFHRTQTRGQNSERDCMSSDLEAQQEGLDDEYDHCPLTESQEDARLDSEGVIHEDRRERNGEDGRHILKGSQADIDVENVIPEAQPDEHFNREKEILGDELETGPDDNPKKILVVPRG</sequence>
<reference evidence="3" key="1">
    <citation type="submission" date="2023-06" db="EMBL/GenBank/DDBJ databases">
        <authorList>
            <consortium name="Lawrence Berkeley National Laboratory"/>
            <person name="Ahrendt S."/>
            <person name="Sahu N."/>
            <person name="Indic B."/>
            <person name="Wong-Bajracharya J."/>
            <person name="Merenyi Z."/>
            <person name="Ke H.-M."/>
            <person name="Monk M."/>
            <person name="Kocsube S."/>
            <person name="Drula E."/>
            <person name="Lipzen A."/>
            <person name="Balint B."/>
            <person name="Henrissat B."/>
            <person name="Andreopoulos B."/>
            <person name="Martin F.M."/>
            <person name="Harder C.B."/>
            <person name="Rigling D."/>
            <person name="Ford K.L."/>
            <person name="Foster G.D."/>
            <person name="Pangilinan J."/>
            <person name="Papanicolaou A."/>
            <person name="Barry K."/>
            <person name="LaButti K."/>
            <person name="Viragh M."/>
            <person name="Koriabine M."/>
            <person name="Yan M."/>
            <person name="Riley R."/>
            <person name="Champramary S."/>
            <person name="Plett K.L."/>
            <person name="Tsai I.J."/>
            <person name="Slot J."/>
            <person name="Sipos G."/>
            <person name="Plett J."/>
            <person name="Nagy L.G."/>
            <person name="Grigoriev I.V."/>
        </authorList>
    </citation>
    <scope>NUCLEOTIDE SEQUENCE</scope>
    <source>
        <strain evidence="3">CCBAS 213</strain>
    </source>
</reference>
<evidence type="ECO:0000313" key="4">
    <source>
        <dbReference type="Proteomes" id="UP001175211"/>
    </source>
</evidence>
<feature type="transmembrane region" description="Helical" evidence="2">
    <location>
        <begin position="109"/>
        <end position="129"/>
    </location>
</feature>
<organism evidence="3 4">
    <name type="scientific">Armillaria tabescens</name>
    <name type="common">Ringless honey mushroom</name>
    <name type="synonym">Agaricus tabescens</name>
    <dbReference type="NCBI Taxonomy" id="1929756"/>
    <lineage>
        <taxon>Eukaryota</taxon>
        <taxon>Fungi</taxon>
        <taxon>Dikarya</taxon>
        <taxon>Basidiomycota</taxon>
        <taxon>Agaricomycotina</taxon>
        <taxon>Agaricomycetes</taxon>
        <taxon>Agaricomycetidae</taxon>
        <taxon>Agaricales</taxon>
        <taxon>Marasmiineae</taxon>
        <taxon>Physalacriaceae</taxon>
        <taxon>Desarmillaria</taxon>
    </lineage>
</organism>
<dbReference type="Proteomes" id="UP001175211">
    <property type="component" value="Unassembled WGS sequence"/>
</dbReference>
<keyword evidence="2" id="KW-0812">Transmembrane</keyword>
<evidence type="ECO:0000313" key="3">
    <source>
        <dbReference type="EMBL" id="KAK0465881.1"/>
    </source>
</evidence>
<proteinExistence type="predicted"/>
<feature type="transmembrane region" description="Helical" evidence="2">
    <location>
        <begin position="172"/>
        <end position="197"/>
    </location>
</feature>
<accession>A0AA39T5G7</accession>
<dbReference type="RefSeq" id="XP_060336708.1">
    <property type="nucleotide sequence ID" value="XM_060483492.1"/>
</dbReference>
<protein>
    <submittedName>
        <fullName evidence="3">Uncharacterized protein</fullName>
    </submittedName>
</protein>
<evidence type="ECO:0000256" key="2">
    <source>
        <dbReference type="SAM" id="Phobius"/>
    </source>
</evidence>
<dbReference type="EMBL" id="JAUEPS010000004">
    <property type="protein sequence ID" value="KAK0465881.1"/>
    <property type="molecule type" value="Genomic_DNA"/>
</dbReference>
<name>A0AA39T5G7_ARMTA</name>
<feature type="transmembrane region" description="Helical" evidence="2">
    <location>
        <begin position="63"/>
        <end position="89"/>
    </location>
</feature>
<keyword evidence="4" id="KW-1185">Reference proteome</keyword>
<keyword evidence="2" id="KW-1133">Transmembrane helix</keyword>
<dbReference type="AlphaFoldDB" id="A0AA39T5G7"/>
<keyword evidence="2" id="KW-0472">Membrane</keyword>
<dbReference type="GeneID" id="85367040"/>
<evidence type="ECO:0000256" key="1">
    <source>
        <dbReference type="SAM" id="MobiDB-lite"/>
    </source>
</evidence>
<feature type="region of interest" description="Disordered" evidence="1">
    <location>
        <begin position="387"/>
        <end position="408"/>
    </location>
</feature>
<feature type="transmembrane region" description="Helical" evidence="2">
    <location>
        <begin position="141"/>
        <end position="160"/>
    </location>
</feature>
<feature type="transmembrane region" description="Helical" evidence="2">
    <location>
        <begin position="218"/>
        <end position="240"/>
    </location>
</feature>
<comment type="caution">
    <text evidence="3">The sequence shown here is derived from an EMBL/GenBank/DDBJ whole genome shotgun (WGS) entry which is preliminary data.</text>
</comment>
<gene>
    <name evidence="3" type="ORF">EV420DRAFT_798892</name>
</gene>